<dbReference type="PANTHER" id="PTHR43818">
    <property type="entry name" value="BCDNA.GH03377"/>
    <property type="match status" value="1"/>
</dbReference>
<dbReference type="GO" id="GO:0016491">
    <property type="term" value="F:oxidoreductase activity"/>
    <property type="evidence" value="ECO:0007669"/>
    <property type="project" value="UniProtKB-KW"/>
</dbReference>
<dbReference type="PANTHER" id="PTHR43818:SF11">
    <property type="entry name" value="BCDNA.GH03377"/>
    <property type="match status" value="1"/>
</dbReference>
<dbReference type="Gene3D" id="3.40.50.720">
    <property type="entry name" value="NAD(P)-binding Rossmann-like Domain"/>
    <property type="match status" value="1"/>
</dbReference>
<organism evidence="3 4">
    <name type="scientific">Handelsmanbacteria sp. (strain RIFCSPLOWO2_12_FULL_64_10)</name>
    <dbReference type="NCBI Taxonomy" id="1817868"/>
    <lineage>
        <taxon>Bacteria</taxon>
        <taxon>Candidatus Handelsmaniibacteriota</taxon>
    </lineage>
</organism>
<dbReference type="InterPro" id="IPR050463">
    <property type="entry name" value="Gfo/Idh/MocA_oxidrdct_glycsds"/>
</dbReference>
<comment type="caution">
    <text evidence="3">The sequence shown here is derived from an EMBL/GenBank/DDBJ whole genome shotgun (WGS) entry which is preliminary data.</text>
</comment>
<accession>A0A1F6D6J7</accession>
<dbReference type="Gene3D" id="3.30.360.10">
    <property type="entry name" value="Dihydrodipicolinate Reductase, domain 2"/>
    <property type="match status" value="1"/>
</dbReference>
<dbReference type="EMBL" id="MFKF01000017">
    <property type="protein sequence ID" value="OGG57036.1"/>
    <property type="molecule type" value="Genomic_DNA"/>
</dbReference>
<protein>
    <recommendedName>
        <fullName evidence="2">Gfo/Idh/MocA-like oxidoreductase N-terminal domain-containing protein</fullName>
    </recommendedName>
</protein>
<reference evidence="3 4" key="1">
    <citation type="journal article" date="2016" name="Nat. Commun.">
        <title>Thousands of microbial genomes shed light on interconnected biogeochemical processes in an aquifer system.</title>
        <authorList>
            <person name="Anantharaman K."/>
            <person name="Brown C.T."/>
            <person name="Hug L.A."/>
            <person name="Sharon I."/>
            <person name="Castelle C.J."/>
            <person name="Probst A.J."/>
            <person name="Thomas B.C."/>
            <person name="Singh A."/>
            <person name="Wilkins M.J."/>
            <person name="Karaoz U."/>
            <person name="Brodie E.L."/>
            <person name="Williams K.H."/>
            <person name="Hubbard S.S."/>
            <person name="Banfield J.F."/>
        </authorList>
    </citation>
    <scope>NUCLEOTIDE SEQUENCE [LARGE SCALE GENOMIC DNA]</scope>
    <source>
        <strain evidence="4">RIFCSPLOWO2_12_FULL_64_10</strain>
    </source>
</reference>
<dbReference type="Proteomes" id="UP000178606">
    <property type="component" value="Unassembled WGS sequence"/>
</dbReference>
<dbReference type="Pfam" id="PF01408">
    <property type="entry name" value="GFO_IDH_MocA"/>
    <property type="match status" value="1"/>
</dbReference>
<dbReference type="InterPro" id="IPR000683">
    <property type="entry name" value="Gfo/Idh/MocA-like_OxRdtase_N"/>
</dbReference>
<dbReference type="InterPro" id="IPR036291">
    <property type="entry name" value="NAD(P)-bd_dom_sf"/>
</dbReference>
<feature type="domain" description="Gfo/Idh/MocA-like oxidoreductase N-terminal" evidence="2">
    <location>
        <begin position="4"/>
        <end position="125"/>
    </location>
</feature>
<evidence type="ECO:0000313" key="3">
    <source>
        <dbReference type="EMBL" id="OGG57036.1"/>
    </source>
</evidence>
<sequence>MRRLRIAVVGVGAQAGSRARQYIETLSRLTDHYELTTLCDRDADALRQVADEHGVKSRHTDARALFDSEKFDVVLSMAPKDAHIVIALAAARRGAHVITEIPVALTRRYAEAIAQACRENNVLWEVAEQVWLWPKERLKRRAVESGLLGKVAHARLWYQTGQYHGFSAVRALLGCEAARVLGYCGEVETGVYVAYGGEPETTLKWDSAVVEFASGAVCLFEKPPRIFPFPHRTFPVGWQVEGPAGHWDRDRLTLYGPKESRTYDIHERYVEMDGQRVLEHVRVETDPPLIYENPFRGYRVGSPDDVAKASILVSFHEAVTQGGRPQYSAENGLRDWEICIAVRESARLGNAWVHLPLKEPTELERQIETEFVRRYGHDPLSETDALLNATFTRSATLWKAAHWL</sequence>
<evidence type="ECO:0000313" key="4">
    <source>
        <dbReference type="Proteomes" id="UP000178606"/>
    </source>
</evidence>
<keyword evidence="1" id="KW-0560">Oxidoreductase</keyword>
<dbReference type="SUPFAM" id="SSF51735">
    <property type="entry name" value="NAD(P)-binding Rossmann-fold domains"/>
    <property type="match status" value="1"/>
</dbReference>
<dbReference type="GO" id="GO:0000166">
    <property type="term" value="F:nucleotide binding"/>
    <property type="evidence" value="ECO:0007669"/>
    <property type="project" value="InterPro"/>
</dbReference>
<evidence type="ECO:0000256" key="1">
    <source>
        <dbReference type="ARBA" id="ARBA00023002"/>
    </source>
</evidence>
<proteinExistence type="predicted"/>
<evidence type="ECO:0000259" key="2">
    <source>
        <dbReference type="Pfam" id="PF01408"/>
    </source>
</evidence>
<dbReference type="AlphaFoldDB" id="A0A1F6D6J7"/>
<name>A0A1F6D6J7_HANXR</name>
<gene>
    <name evidence="3" type="ORF">A3F84_05005</name>
</gene>